<proteinExistence type="predicted"/>
<dbReference type="AlphaFoldDB" id="A0A015IA44"/>
<dbReference type="HOGENOM" id="CLU_2513856_0_0_1"/>
<organism evidence="1 2">
    <name type="scientific">Rhizophagus irregularis (strain DAOM 197198w)</name>
    <name type="common">Glomus intraradices</name>
    <dbReference type="NCBI Taxonomy" id="1432141"/>
    <lineage>
        <taxon>Eukaryota</taxon>
        <taxon>Fungi</taxon>
        <taxon>Fungi incertae sedis</taxon>
        <taxon>Mucoromycota</taxon>
        <taxon>Glomeromycotina</taxon>
        <taxon>Glomeromycetes</taxon>
        <taxon>Glomerales</taxon>
        <taxon>Glomeraceae</taxon>
        <taxon>Rhizophagus</taxon>
    </lineage>
</organism>
<evidence type="ECO:0000313" key="2">
    <source>
        <dbReference type="Proteomes" id="UP000022910"/>
    </source>
</evidence>
<protein>
    <submittedName>
        <fullName evidence="1">Uncharacterized protein</fullName>
    </submittedName>
</protein>
<dbReference type="Proteomes" id="UP000022910">
    <property type="component" value="Unassembled WGS sequence"/>
</dbReference>
<reference evidence="1 2" key="1">
    <citation type="submission" date="2014-02" db="EMBL/GenBank/DDBJ databases">
        <title>Single nucleus genome sequencing reveals high similarity among nuclei of an endomycorrhizal fungus.</title>
        <authorList>
            <person name="Lin K."/>
            <person name="Geurts R."/>
            <person name="Zhang Z."/>
            <person name="Limpens E."/>
            <person name="Saunders D.G."/>
            <person name="Mu D."/>
            <person name="Pang E."/>
            <person name="Cao H."/>
            <person name="Cha H."/>
            <person name="Lin T."/>
            <person name="Zhou Q."/>
            <person name="Shang Y."/>
            <person name="Li Y."/>
            <person name="Ivanov S."/>
            <person name="Sharma T."/>
            <person name="Velzen R.V."/>
            <person name="Ruijter N.D."/>
            <person name="Aanen D.K."/>
            <person name="Win J."/>
            <person name="Kamoun S."/>
            <person name="Bisseling T."/>
            <person name="Huang S."/>
        </authorList>
    </citation>
    <scope>NUCLEOTIDE SEQUENCE [LARGE SCALE GENOMIC DNA]</scope>
    <source>
        <strain evidence="2">DAOM197198w</strain>
    </source>
</reference>
<gene>
    <name evidence="1" type="ORF">RirG_237900</name>
</gene>
<keyword evidence="2" id="KW-1185">Reference proteome</keyword>
<accession>A0A015IA44</accession>
<evidence type="ECO:0000313" key="1">
    <source>
        <dbReference type="EMBL" id="EXX54082.1"/>
    </source>
</evidence>
<name>A0A015IA44_RHIIW</name>
<dbReference type="EMBL" id="JEMT01028628">
    <property type="protein sequence ID" value="EXX54082.1"/>
    <property type="molecule type" value="Genomic_DNA"/>
</dbReference>
<sequence length="85" mass="9259">MSYFPRADAGYIPLYEPSSDNFVFSSPSPELSYSSSDTLPDNIISSDASHIAQDTPISVSHTKLVSHSASDFIIEFSPETDKISL</sequence>
<comment type="caution">
    <text evidence="1">The sequence shown here is derived from an EMBL/GenBank/DDBJ whole genome shotgun (WGS) entry which is preliminary data.</text>
</comment>